<keyword evidence="1" id="KW-1133">Transmembrane helix</keyword>
<keyword evidence="1" id="KW-0472">Membrane</keyword>
<feature type="transmembrane region" description="Helical" evidence="1">
    <location>
        <begin position="94"/>
        <end position="113"/>
    </location>
</feature>
<reference evidence="2" key="1">
    <citation type="submission" date="2022-10" db="EMBL/GenBank/DDBJ databases">
        <authorList>
            <person name="Botero Cardona J."/>
        </authorList>
    </citation>
    <scope>NUCLEOTIDE SEQUENCE</scope>
    <source>
        <strain evidence="2">R-83534</strain>
    </source>
</reference>
<name>A0ABN8W324_9PROT</name>
<dbReference type="RefSeq" id="WP_282023239.1">
    <property type="nucleotide sequence ID" value="NZ_CAMXCH010000001.1"/>
</dbReference>
<gene>
    <name evidence="2" type="ORF">R83534S58_LOCUS398</name>
</gene>
<sequence>MRICPRIKKRILQASGNPQQEAMEALKNLRLFKTTIKTLDVIGKYTLYVSCYNIITADDKIAATERELMSYGAGAVGMYAGGFVGRVICGPFCAYGGGLIGSFLAIYLMDSYIKL</sequence>
<dbReference type="Proteomes" id="UP001154272">
    <property type="component" value="Unassembled WGS sequence"/>
</dbReference>
<organism evidence="2 3">
    <name type="scientific">Commensalibacter papalotli</name>
    <name type="common">ex Botero et al. 2024</name>
    <dbReference type="NCBI Taxonomy" id="2972766"/>
    <lineage>
        <taxon>Bacteria</taxon>
        <taxon>Pseudomonadati</taxon>
        <taxon>Pseudomonadota</taxon>
        <taxon>Alphaproteobacteria</taxon>
        <taxon>Acetobacterales</taxon>
        <taxon>Acetobacteraceae</taxon>
    </lineage>
</organism>
<evidence type="ECO:0000313" key="2">
    <source>
        <dbReference type="EMBL" id="CAI3928761.1"/>
    </source>
</evidence>
<accession>A0ABN8W324</accession>
<comment type="caution">
    <text evidence="2">The sequence shown here is derived from an EMBL/GenBank/DDBJ whole genome shotgun (WGS) entry which is preliminary data.</text>
</comment>
<proteinExistence type="predicted"/>
<keyword evidence="1" id="KW-0812">Transmembrane</keyword>
<dbReference type="EMBL" id="CAMXCH010000001">
    <property type="protein sequence ID" value="CAI3928761.1"/>
    <property type="molecule type" value="Genomic_DNA"/>
</dbReference>
<evidence type="ECO:0000313" key="3">
    <source>
        <dbReference type="Proteomes" id="UP001154272"/>
    </source>
</evidence>
<protein>
    <submittedName>
        <fullName evidence="2">Uncharacterized protein</fullName>
    </submittedName>
</protein>
<evidence type="ECO:0000256" key="1">
    <source>
        <dbReference type="SAM" id="Phobius"/>
    </source>
</evidence>
<keyword evidence="3" id="KW-1185">Reference proteome</keyword>